<organism evidence="2 3">
    <name type="scientific">Roseateles amylovorans</name>
    <dbReference type="NCBI Taxonomy" id="2978473"/>
    <lineage>
        <taxon>Bacteria</taxon>
        <taxon>Pseudomonadati</taxon>
        <taxon>Pseudomonadota</taxon>
        <taxon>Betaproteobacteria</taxon>
        <taxon>Burkholderiales</taxon>
        <taxon>Sphaerotilaceae</taxon>
        <taxon>Roseateles</taxon>
    </lineage>
</organism>
<reference evidence="2" key="1">
    <citation type="submission" date="2022-10" db="EMBL/GenBank/DDBJ databases">
        <title>Characterization and whole genome sequencing of a new Roseateles species, isolated from fresh water.</title>
        <authorList>
            <person name="Guliayeva D.Y."/>
            <person name="Akhremchuk A.E."/>
            <person name="Sikolenko M.A."/>
            <person name="Valentovich L.N."/>
            <person name="Sidarenka A.V."/>
        </authorList>
    </citation>
    <scope>NUCLEOTIDE SEQUENCE</scope>
    <source>
        <strain evidence="2">BIM B-1768</strain>
    </source>
</reference>
<protein>
    <submittedName>
        <fullName evidence="2">Alpha/beta hydrolase</fullName>
    </submittedName>
</protein>
<dbReference type="EMBL" id="CP104562">
    <property type="protein sequence ID" value="UXH76111.1"/>
    <property type="molecule type" value="Genomic_DNA"/>
</dbReference>
<dbReference type="InterPro" id="IPR000073">
    <property type="entry name" value="AB_hydrolase_1"/>
</dbReference>
<gene>
    <name evidence="2" type="ORF">N4261_13615</name>
</gene>
<proteinExistence type="predicted"/>
<dbReference type="PANTHER" id="PTHR42886">
    <property type="entry name" value="RE40534P-RELATED"/>
    <property type="match status" value="1"/>
</dbReference>
<dbReference type="InterPro" id="IPR029058">
    <property type="entry name" value="AB_hydrolase_fold"/>
</dbReference>
<dbReference type="RefSeq" id="WP_261755843.1">
    <property type="nucleotide sequence ID" value="NZ_CP104562.2"/>
</dbReference>
<keyword evidence="3" id="KW-1185">Reference proteome</keyword>
<dbReference type="GO" id="GO:0016787">
    <property type="term" value="F:hydrolase activity"/>
    <property type="evidence" value="ECO:0007669"/>
    <property type="project" value="UniProtKB-KW"/>
</dbReference>
<dbReference type="SUPFAM" id="SSF53474">
    <property type="entry name" value="alpha/beta-Hydrolases"/>
    <property type="match status" value="1"/>
</dbReference>
<name>A0ABY6ASA6_9BURK</name>
<dbReference type="PANTHER" id="PTHR42886:SF29">
    <property type="entry name" value="PUMMELIG, ISOFORM A"/>
    <property type="match status" value="1"/>
</dbReference>
<feature type="domain" description="AB hydrolase-1" evidence="1">
    <location>
        <begin position="59"/>
        <end position="247"/>
    </location>
</feature>
<evidence type="ECO:0000313" key="2">
    <source>
        <dbReference type="EMBL" id="UXH76111.1"/>
    </source>
</evidence>
<sequence length="300" mass="32244">MKVIPKDLASKIISSPRADVEVHSHESQTGIWDILAILCDKGVLASLTRLESPFRSINCMQLPGYGKSTFKGSVESATLDDHLAAMDSVLSSKQTLLYGYSHGGFFTAQYAIKHADKVQALVLVEPALFTASEDLLERAALLDAGKDVESMARMVQRYDTPAAQSEAQVTQVAEQLVKNVNSGSTVAQEFRIRAANAVTEADLAALDMPVLLIGGTRSHASHMVKRAFQAIPHATVSWIEGASHLDLEKPEFAPQIARAIDAFLSSIGATGTPTYQSLMTELFHAAKPAAQVGQEQAVRA</sequence>
<accession>A0ABY6ASA6</accession>
<evidence type="ECO:0000313" key="3">
    <source>
        <dbReference type="Proteomes" id="UP001064933"/>
    </source>
</evidence>
<dbReference type="Pfam" id="PF00561">
    <property type="entry name" value="Abhydrolase_1"/>
    <property type="match status" value="1"/>
</dbReference>
<dbReference type="Proteomes" id="UP001064933">
    <property type="component" value="Chromosome"/>
</dbReference>
<evidence type="ECO:0000259" key="1">
    <source>
        <dbReference type="Pfam" id="PF00561"/>
    </source>
</evidence>
<dbReference type="Gene3D" id="3.40.50.1820">
    <property type="entry name" value="alpha/beta hydrolase"/>
    <property type="match status" value="1"/>
</dbReference>
<keyword evidence="2" id="KW-0378">Hydrolase</keyword>